<feature type="transmembrane region" description="Helical" evidence="7">
    <location>
        <begin position="219"/>
        <end position="239"/>
    </location>
</feature>
<reference evidence="8 9" key="1">
    <citation type="submission" date="2014-11" db="EMBL/GenBank/DDBJ databases">
        <title>Comparative genomics of Methylobacterium species.</title>
        <authorList>
            <person name="Chaudhry V."/>
            <person name="Patil P.B."/>
        </authorList>
    </citation>
    <scope>NUCLEOTIDE SEQUENCE [LARGE SCALE GENOMIC DNA]</scope>
    <source>
        <strain evidence="8 9">SE3.6</strain>
    </source>
</reference>
<dbReference type="Gene3D" id="1.20.1250.20">
    <property type="entry name" value="MFS general substrate transporter like domains"/>
    <property type="match status" value="1"/>
</dbReference>
<name>A0ABR5H644_9HYPH</name>
<feature type="transmembrane region" description="Helical" evidence="7">
    <location>
        <begin position="56"/>
        <end position="74"/>
    </location>
</feature>
<feature type="transmembrane region" description="Helical" evidence="7">
    <location>
        <begin position="380"/>
        <end position="403"/>
    </location>
</feature>
<dbReference type="PANTHER" id="PTHR12778:SF10">
    <property type="entry name" value="MAJOR FACILITATOR SUPERFAMILY DOMAIN-CONTAINING PROTEIN 3"/>
    <property type="match status" value="1"/>
</dbReference>
<evidence type="ECO:0000313" key="8">
    <source>
        <dbReference type="EMBL" id="KMO19630.1"/>
    </source>
</evidence>
<dbReference type="InterPro" id="IPR011701">
    <property type="entry name" value="MFS"/>
</dbReference>
<evidence type="ECO:0000256" key="2">
    <source>
        <dbReference type="ARBA" id="ARBA00008335"/>
    </source>
</evidence>
<comment type="similarity">
    <text evidence="2">Belongs to the major facilitator superfamily.</text>
</comment>
<dbReference type="SUPFAM" id="SSF103473">
    <property type="entry name" value="MFS general substrate transporter"/>
    <property type="match status" value="1"/>
</dbReference>
<comment type="caution">
    <text evidence="8">The sequence shown here is derived from an EMBL/GenBank/DDBJ whole genome shotgun (WGS) entry which is preliminary data.</text>
</comment>
<keyword evidence="3" id="KW-0813">Transport</keyword>
<feature type="transmembrane region" description="Helical" evidence="7">
    <location>
        <begin position="147"/>
        <end position="168"/>
    </location>
</feature>
<feature type="transmembrane region" description="Helical" evidence="7">
    <location>
        <begin position="259"/>
        <end position="281"/>
    </location>
</feature>
<feature type="transmembrane region" description="Helical" evidence="7">
    <location>
        <begin position="20"/>
        <end position="44"/>
    </location>
</feature>
<evidence type="ECO:0000256" key="4">
    <source>
        <dbReference type="ARBA" id="ARBA00022692"/>
    </source>
</evidence>
<accession>A0ABR5H644</accession>
<feature type="transmembrane region" description="Helical" evidence="7">
    <location>
        <begin position="111"/>
        <end position="135"/>
    </location>
</feature>
<feature type="transmembrane region" description="Helical" evidence="7">
    <location>
        <begin position="350"/>
        <end position="368"/>
    </location>
</feature>
<dbReference type="RefSeq" id="WP_048461290.1">
    <property type="nucleotide sequence ID" value="NZ_JTHG01000186.1"/>
</dbReference>
<feature type="transmembrane region" description="Helical" evidence="7">
    <location>
        <begin position="317"/>
        <end position="338"/>
    </location>
</feature>
<dbReference type="EMBL" id="JTHG01000186">
    <property type="protein sequence ID" value="KMO19630.1"/>
    <property type="molecule type" value="Genomic_DNA"/>
</dbReference>
<evidence type="ECO:0000256" key="1">
    <source>
        <dbReference type="ARBA" id="ARBA00004141"/>
    </source>
</evidence>
<evidence type="ECO:0000313" key="9">
    <source>
        <dbReference type="Proteomes" id="UP000036471"/>
    </source>
</evidence>
<keyword evidence="9" id="KW-1185">Reference proteome</keyword>
<feature type="transmembrane region" description="Helical" evidence="7">
    <location>
        <begin position="86"/>
        <end position="105"/>
    </location>
</feature>
<feature type="transmembrane region" description="Helical" evidence="7">
    <location>
        <begin position="288"/>
        <end position="311"/>
    </location>
</feature>
<protein>
    <submittedName>
        <fullName evidence="8">MFS transporter</fullName>
    </submittedName>
</protein>
<evidence type="ECO:0000256" key="5">
    <source>
        <dbReference type="ARBA" id="ARBA00022989"/>
    </source>
</evidence>
<feature type="transmembrane region" description="Helical" evidence="7">
    <location>
        <begin position="174"/>
        <end position="198"/>
    </location>
</feature>
<evidence type="ECO:0000256" key="6">
    <source>
        <dbReference type="ARBA" id="ARBA00023136"/>
    </source>
</evidence>
<gene>
    <name evidence="8" type="ORF">QR79_19490</name>
</gene>
<dbReference type="Proteomes" id="UP000036471">
    <property type="component" value="Unassembled WGS sequence"/>
</dbReference>
<keyword evidence="5 7" id="KW-1133">Transmembrane helix</keyword>
<keyword evidence="4 7" id="KW-0812">Transmembrane</keyword>
<proteinExistence type="inferred from homology"/>
<sequence length="411" mass="42440">MHALAIRDARGSLAALRPLAPFFCLYVTFGATLGFLSGGAPLILRARGLDLAGVGLLQLINLPVGLTFLWAILLDRVRLPFLGRRLGWIVAAQGATVGLLVLLSLGEHWPLGALLALAVATCACVATMDIALEALVVETVPAERRAFVASAKLCGASLGGILGVGVLVGSYDVLGWRAAVLACALLDALCLLPILAYPEARLRGAGGDRERRTGSLARLRALAGRIAALGAYFAAAYLIGGPNTLALLDLGVPLTRVGLLTGTVLPAVNLVMALMAGGLAARFGTVRLVVVGGAGVLAAGGLMAAACLLRAEGLAVAATVLNFVFGGFLGVPVFNMIYRWSEGPRPATDYALLFGAAFFAAMPLRVAAPALAGWAGWPGYFAATLPLYAAALAWLAVTIARTLRADRERIR</sequence>
<keyword evidence="6 7" id="KW-0472">Membrane</keyword>
<evidence type="ECO:0000256" key="3">
    <source>
        <dbReference type="ARBA" id="ARBA00022448"/>
    </source>
</evidence>
<dbReference type="PANTHER" id="PTHR12778">
    <property type="entry name" value="SOLUTE CARRIER FAMILY 33 ACETYL-COA TRANSPORTER -RELATED"/>
    <property type="match status" value="1"/>
</dbReference>
<evidence type="ECO:0000256" key="7">
    <source>
        <dbReference type="SAM" id="Phobius"/>
    </source>
</evidence>
<dbReference type="InterPro" id="IPR004752">
    <property type="entry name" value="AmpG_permease/AT-1"/>
</dbReference>
<dbReference type="Pfam" id="PF07690">
    <property type="entry name" value="MFS_1"/>
    <property type="match status" value="1"/>
</dbReference>
<organism evidence="8 9">
    <name type="scientific">Methylobacterium indicum</name>
    <dbReference type="NCBI Taxonomy" id="1775910"/>
    <lineage>
        <taxon>Bacteria</taxon>
        <taxon>Pseudomonadati</taxon>
        <taxon>Pseudomonadota</taxon>
        <taxon>Alphaproteobacteria</taxon>
        <taxon>Hyphomicrobiales</taxon>
        <taxon>Methylobacteriaceae</taxon>
        <taxon>Methylobacterium</taxon>
    </lineage>
</organism>
<dbReference type="InterPro" id="IPR036259">
    <property type="entry name" value="MFS_trans_sf"/>
</dbReference>
<comment type="subcellular location">
    <subcellularLocation>
        <location evidence="1">Membrane</location>
        <topology evidence="1">Multi-pass membrane protein</topology>
    </subcellularLocation>
</comment>